<evidence type="ECO:0000256" key="3">
    <source>
        <dbReference type="SAM" id="SignalP"/>
    </source>
</evidence>
<accession>F2Q3D6</accession>
<dbReference type="InterPro" id="IPR053214">
    <property type="entry name" value="LysM12-like"/>
</dbReference>
<dbReference type="PANTHER" id="PTHR47700:SF2">
    <property type="entry name" value="CHITINASE"/>
    <property type="match status" value="1"/>
</dbReference>
<evidence type="ECO:0000313" key="5">
    <source>
        <dbReference type="Proteomes" id="UP000009169"/>
    </source>
</evidence>
<keyword evidence="1" id="KW-0147">Chitin-binding</keyword>
<dbReference type="VEuPathDB" id="FungiDB:TEQG_07615"/>
<organism evidence="4 5">
    <name type="scientific">Trichophyton equinum (strain ATCC MYA-4606 / CBS 127.97)</name>
    <name type="common">Horse ringworm fungus</name>
    <dbReference type="NCBI Taxonomy" id="559882"/>
    <lineage>
        <taxon>Eukaryota</taxon>
        <taxon>Fungi</taxon>
        <taxon>Dikarya</taxon>
        <taxon>Ascomycota</taxon>
        <taxon>Pezizomycotina</taxon>
        <taxon>Eurotiomycetes</taxon>
        <taxon>Eurotiomycetidae</taxon>
        <taxon>Onygenales</taxon>
        <taxon>Arthrodermataceae</taxon>
        <taxon>Trichophyton</taxon>
    </lineage>
</organism>
<gene>
    <name evidence="4" type="ORF">TEQG_07615</name>
</gene>
<dbReference type="OrthoDB" id="4169865at2759"/>
<feature type="signal peptide" evidence="3">
    <location>
        <begin position="1"/>
        <end position="21"/>
    </location>
</feature>
<sequence length="281" mass="30843">MRSSVRCVSTALLWGAGWAYAAINLNGSQAVLPLSEHDPSPIGDPTTYYPDQHDCPLPCVDYANIHSWIPYLSVDRLHRCQEPLLMQLSVTQPLDDPESTILLRTCTSSSNISHAFAAKQIDNPKKSKELYQIRLDTATACVTTGIEVQDKLKLAIGSNNERNSIYTTRLLAGMEKFFSAKDNCDENFLFAYYQGTVAGLYIGPGLGKPTAKSALSALSSHLRTRGAVSNTVVQLCGDGRKSDRVFGISIDTTGDLTAVQKTVSEWSKGCRCYRSHWRSSI</sequence>
<dbReference type="AlphaFoldDB" id="F2Q3D6"/>
<evidence type="ECO:0000313" key="4">
    <source>
        <dbReference type="EMBL" id="EGE08654.1"/>
    </source>
</evidence>
<evidence type="ECO:0000256" key="1">
    <source>
        <dbReference type="ARBA" id="ARBA00022669"/>
    </source>
</evidence>
<keyword evidence="5" id="KW-1185">Reference proteome</keyword>
<name>F2Q3D6_TRIEC</name>
<dbReference type="Proteomes" id="UP000009169">
    <property type="component" value="Unassembled WGS sequence"/>
</dbReference>
<keyword evidence="2" id="KW-0843">Virulence</keyword>
<keyword evidence="3" id="KW-0732">Signal</keyword>
<feature type="chain" id="PRO_5003288533" evidence="3">
    <location>
        <begin position="22"/>
        <end position="281"/>
    </location>
</feature>
<protein>
    <submittedName>
        <fullName evidence="4">Chitinase</fullName>
    </submittedName>
</protein>
<proteinExistence type="predicted"/>
<reference evidence="5" key="1">
    <citation type="journal article" date="2012" name="MBio">
        <title>Comparative genome analysis of Trichophyton rubrum and related dermatophytes reveals candidate genes involved in infection.</title>
        <authorList>
            <person name="Martinez D.A."/>
            <person name="Oliver B.G."/>
            <person name="Graeser Y."/>
            <person name="Goldberg J.M."/>
            <person name="Li W."/>
            <person name="Martinez-Rossi N.M."/>
            <person name="Monod M."/>
            <person name="Shelest E."/>
            <person name="Barton R.C."/>
            <person name="Birch E."/>
            <person name="Brakhage A.A."/>
            <person name="Chen Z."/>
            <person name="Gurr S.J."/>
            <person name="Heiman D."/>
            <person name="Heitman J."/>
            <person name="Kosti I."/>
            <person name="Rossi A."/>
            <person name="Saif S."/>
            <person name="Samalova M."/>
            <person name="Saunders C.W."/>
            <person name="Shea T."/>
            <person name="Summerbell R.C."/>
            <person name="Xu J."/>
            <person name="Young S."/>
            <person name="Zeng Q."/>
            <person name="Birren B.W."/>
            <person name="Cuomo C.A."/>
            <person name="White T.C."/>
        </authorList>
    </citation>
    <scope>NUCLEOTIDE SEQUENCE [LARGE SCALE GENOMIC DNA]</scope>
    <source>
        <strain evidence="5">ATCC MYA-4606 / CBS 127.97</strain>
    </source>
</reference>
<dbReference type="HOGENOM" id="CLU_991078_0_0_1"/>
<dbReference type="GO" id="GO:0008061">
    <property type="term" value="F:chitin binding"/>
    <property type="evidence" value="ECO:0007669"/>
    <property type="project" value="UniProtKB-KW"/>
</dbReference>
<dbReference type="PANTHER" id="PTHR47700">
    <property type="entry name" value="V CHITINASE, PUTATIVE (AFU_ORTHOLOGUE AFUA_6G13720)-RELATED"/>
    <property type="match status" value="1"/>
</dbReference>
<dbReference type="EMBL" id="DS995784">
    <property type="protein sequence ID" value="EGE08654.1"/>
    <property type="molecule type" value="Genomic_DNA"/>
</dbReference>
<evidence type="ECO:0000256" key="2">
    <source>
        <dbReference type="ARBA" id="ARBA00023026"/>
    </source>
</evidence>
<dbReference type="eggNOG" id="ENOG502RN0R">
    <property type="taxonomic scope" value="Eukaryota"/>
</dbReference>